<dbReference type="PROSITE" id="PS50088">
    <property type="entry name" value="ANK_REPEAT"/>
    <property type="match status" value="2"/>
</dbReference>
<name>A0A7M7Q0L1_NASVI</name>
<dbReference type="GeneID" id="103315486"/>
<protein>
    <submittedName>
        <fullName evidence="4">Uncharacterized protein</fullName>
    </submittedName>
</protein>
<feature type="repeat" description="ANK" evidence="3">
    <location>
        <begin position="103"/>
        <end position="135"/>
    </location>
</feature>
<evidence type="ECO:0000256" key="2">
    <source>
        <dbReference type="ARBA" id="ARBA00023043"/>
    </source>
</evidence>
<accession>A0A7M7Q0L1</accession>
<reference evidence="4" key="1">
    <citation type="submission" date="2021-01" db="UniProtKB">
        <authorList>
            <consortium name="EnsemblMetazoa"/>
        </authorList>
    </citation>
    <scope>IDENTIFICATION</scope>
</reference>
<feature type="repeat" description="ANK" evidence="3">
    <location>
        <begin position="137"/>
        <end position="169"/>
    </location>
</feature>
<keyword evidence="2 3" id="KW-0040">ANK repeat</keyword>
<dbReference type="Pfam" id="PF12796">
    <property type="entry name" value="Ank_2"/>
    <property type="match status" value="1"/>
</dbReference>
<evidence type="ECO:0000256" key="1">
    <source>
        <dbReference type="ARBA" id="ARBA00022737"/>
    </source>
</evidence>
<evidence type="ECO:0000313" key="4">
    <source>
        <dbReference type="EnsemblMetazoa" id="XP_031777647"/>
    </source>
</evidence>
<dbReference type="PANTHER" id="PTHR24126">
    <property type="entry name" value="ANKYRIN REPEAT, PH AND SEC7 DOMAIN CONTAINING PROTEIN SECG-RELATED"/>
    <property type="match status" value="1"/>
</dbReference>
<evidence type="ECO:0000313" key="5">
    <source>
        <dbReference type="Proteomes" id="UP000002358"/>
    </source>
</evidence>
<dbReference type="KEGG" id="nvi:103315486"/>
<dbReference type="InterPro" id="IPR036770">
    <property type="entry name" value="Ankyrin_rpt-contain_sf"/>
</dbReference>
<dbReference type="EnsemblMetazoa" id="XM_031921787">
    <property type="protein sequence ID" value="XP_031777647"/>
    <property type="gene ID" value="LOC103315486"/>
</dbReference>
<dbReference type="AlphaFoldDB" id="A0A7M7Q0L1"/>
<dbReference type="InterPro" id="IPR002110">
    <property type="entry name" value="Ankyrin_rpt"/>
</dbReference>
<dbReference type="SMR" id="A0A7M7Q0L1"/>
<keyword evidence="5" id="KW-1185">Reference proteome</keyword>
<dbReference type="PROSITE" id="PS50297">
    <property type="entry name" value="ANK_REP_REGION"/>
    <property type="match status" value="1"/>
</dbReference>
<sequence>MPTEEDEILYCGKYTYRSKEVIQWIRSGNDDHVSKLNFIIEEALKTESFSTVKFLLSNGYKVVPLNKLKQTALHLSVFYDSPDDIISALFKNCDTSKNHADKDGLTYFHIACIAGNVSVAEGFIKQDVDINLKCHSSGFTALHFAVTHGRTKIVELLLKNRVDVEATDSEGRNALHVACGNSKRYCELIANVFIKNRDKGAVENENTESQIVELLVKGSSDVNKQDQQGNTPVFKIFQNDQYEKLRSIRRLKNYIYYDKRYRLIVNELRKKQKKKLEILLQNSVDLKVCNKNGETVLHWMIERLKPLRWPKDFSDMCFDDSVNSEMLELLLKQGTLDANAKNNENKTPLQQAISVMSLDIVKVLLRYISMFESLKFDFHYPNIYPCLEVVENVIEIVTELTKKGFCLSLQADLPILKFFTYNHQDCDYEDNADINRHHKLMNLLQIGTTLGIRKVFSEMWRRKVINKVYLGLGVYLKQLEYANIWVDKENMTLIKAITQDCKIRPQWVEDCQEEVLLMKKTMLGEQVSLHDVMEMNPDEIYEHLKNGNYKQILRSPDFGKFNCYEDIIKGHFAKGLMRQYLLESTCDYLRLAVAFGFPDLCCENILNHLSNEDMCNFCFATVVPADSDEENDKLTSLYVKYYMEQLRKKQASRRKEAL</sequence>
<dbReference type="OrthoDB" id="439236at2759"/>
<dbReference type="Gene3D" id="1.25.40.20">
    <property type="entry name" value="Ankyrin repeat-containing domain"/>
    <property type="match status" value="2"/>
</dbReference>
<organism evidence="4 5">
    <name type="scientific">Nasonia vitripennis</name>
    <name type="common">Parasitic wasp</name>
    <dbReference type="NCBI Taxonomy" id="7425"/>
    <lineage>
        <taxon>Eukaryota</taxon>
        <taxon>Metazoa</taxon>
        <taxon>Ecdysozoa</taxon>
        <taxon>Arthropoda</taxon>
        <taxon>Hexapoda</taxon>
        <taxon>Insecta</taxon>
        <taxon>Pterygota</taxon>
        <taxon>Neoptera</taxon>
        <taxon>Endopterygota</taxon>
        <taxon>Hymenoptera</taxon>
        <taxon>Apocrita</taxon>
        <taxon>Proctotrupomorpha</taxon>
        <taxon>Chalcidoidea</taxon>
        <taxon>Pteromalidae</taxon>
        <taxon>Pteromalinae</taxon>
        <taxon>Nasonia</taxon>
    </lineage>
</organism>
<keyword evidence="1" id="KW-0677">Repeat</keyword>
<dbReference type="SUPFAM" id="SSF48403">
    <property type="entry name" value="Ankyrin repeat"/>
    <property type="match status" value="2"/>
</dbReference>
<dbReference type="RefSeq" id="XP_031777647.1">
    <property type="nucleotide sequence ID" value="XM_031921787.1"/>
</dbReference>
<evidence type="ECO:0000256" key="3">
    <source>
        <dbReference type="PROSITE-ProRule" id="PRU00023"/>
    </source>
</evidence>
<dbReference type="SMART" id="SM00248">
    <property type="entry name" value="ANK"/>
    <property type="match status" value="6"/>
</dbReference>
<proteinExistence type="predicted"/>
<dbReference type="Proteomes" id="UP000002358">
    <property type="component" value="Chromosome 1"/>
</dbReference>
<dbReference type="InParanoid" id="A0A7M7Q0L1"/>